<keyword evidence="7 15" id="KW-0547">Nucleotide-binding</keyword>
<evidence type="ECO:0000256" key="10">
    <source>
        <dbReference type="ARBA" id="ARBA00023157"/>
    </source>
</evidence>
<dbReference type="InterPro" id="IPR011009">
    <property type="entry name" value="Kinase-like_dom_sf"/>
</dbReference>
<evidence type="ECO:0000256" key="9">
    <source>
        <dbReference type="ARBA" id="ARBA00022840"/>
    </source>
</evidence>
<evidence type="ECO:0000256" key="13">
    <source>
        <dbReference type="ARBA" id="ARBA00047899"/>
    </source>
</evidence>
<dbReference type="SMART" id="SM00108">
    <property type="entry name" value="B_lectin"/>
    <property type="match status" value="1"/>
</dbReference>
<dbReference type="Gene3D" id="2.90.10.10">
    <property type="entry name" value="Bulb-type lectin domain"/>
    <property type="match status" value="1"/>
</dbReference>
<gene>
    <name evidence="20" type="ORF">TRITD_2Av1G281690</name>
</gene>
<keyword evidence="5" id="KW-0808">Transferase</keyword>
<dbReference type="FunFam" id="1.10.510.10:FF:000060">
    <property type="entry name" value="G-type lectin S-receptor-like serine/threonine-protein kinase"/>
    <property type="match status" value="1"/>
</dbReference>
<dbReference type="InterPro" id="IPR001245">
    <property type="entry name" value="Ser-Thr/Tyr_kinase_cat_dom"/>
</dbReference>
<dbReference type="FunFam" id="3.30.200.20:FF:001238">
    <property type="entry name" value="Os08g0179000 protein"/>
    <property type="match status" value="1"/>
</dbReference>
<dbReference type="EC" id="2.7.11.1" evidence="2"/>
<evidence type="ECO:0000256" key="5">
    <source>
        <dbReference type="ARBA" id="ARBA00022679"/>
    </source>
</evidence>
<dbReference type="GO" id="GO:0051707">
    <property type="term" value="P:response to other organism"/>
    <property type="evidence" value="ECO:0007669"/>
    <property type="project" value="UniProtKB-ARBA"/>
</dbReference>
<dbReference type="AlphaFoldDB" id="A0A9R1REJ2"/>
<keyword evidence="16" id="KW-0812">Transmembrane</keyword>
<dbReference type="Gene3D" id="3.30.200.20">
    <property type="entry name" value="Phosphorylase Kinase, domain 1"/>
    <property type="match status" value="1"/>
</dbReference>
<comment type="subcellular location">
    <subcellularLocation>
        <location evidence="1">Cell membrane</location>
        <topology evidence="1">Single-pass type I membrane protein</topology>
    </subcellularLocation>
</comment>
<evidence type="ECO:0000256" key="8">
    <source>
        <dbReference type="ARBA" id="ARBA00022777"/>
    </source>
</evidence>
<evidence type="ECO:0000256" key="3">
    <source>
        <dbReference type="ARBA" id="ARBA00022475"/>
    </source>
</evidence>
<evidence type="ECO:0000256" key="6">
    <source>
        <dbReference type="ARBA" id="ARBA00022729"/>
    </source>
</evidence>
<keyword evidence="16" id="KW-0472">Membrane</keyword>
<dbReference type="InterPro" id="IPR001480">
    <property type="entry name" value="Bulb-type_lectin_dom"/>
</dbReference>
<proteinExistence type="predicted"/>
<accession>A0A9R1REJ2</accession>
<feature type="signal peptide" evidence="17">
    <location>
        <begin position="1"/>
        <end position="20"/>
    </location>
</feature>
<dbReference type="PROSITE" id="PS00108">
    <property type="entry name" value="PROTEIN_KINASE_ST"/>
    <property type="match status" value="1"/>
</dbReference>
<dbReference type="PROSITE" id="PS00107">
    <property type="entry name" value="PROTEIN_KINASE_ATP"/>
    <property type="match status" value="1"/>
</dbReference>
<keyword evidence="3" id="KW-1003">Cell membrane</keyword>
<feature type="transmembrane region" description="Helical" evidence="16">
    <location>
        <begin position="130"/>
        <end position="149"/>
    </location>
</feature>
<keyword evidence="9 15" id="KW-0067">ATP-binding</keyword>
<evidence type="ECO:0000256" key="7">
    <source>
        <dbReference type="ARBA" id="ARBA00022741"/>
    </source>
</evidence>
<dbReference type="PROSITE" id="PS50011">
    <property type="entry name" value="PROTEIN_KINASE_DOM"/>
    <property type="match status" value="1"/>
</dbReference>
<sequence length="512" mass="57174">MGMTLLPVFALLLLICFYNSDDRLTPKKPLSVSNRLVSNGGIFALGFFSLQNSTANSYVGIWYHNIPERTYVWVANHDNPITGSSSDNSRCLVWMGELVDIEKRGDGLGENLYLRIPSSSVSKKTGALKIALPVMASLLILVCICLVWIRKSRGKDQTKAPMIYAVPEQLGSSDVLYDHNSEFLWISFNEIIPATDGFSDSNVLGKGGFGIVYKGTLEGGKEVAVKRLTKCSDHGMGHFRNEVVLIAKLQHRNLVRLLGYCIHGAENLLIYEYLPNKSLDYFLFDDAKRFMLDWPTRFSIIKGVARGLVYLHHDSRMTIIHRDLKASNILLDAEMRPKISDFGMARIFGDNQQQANTRHFVGTYGYMLPEYAMEGIFSVKSDTYSYGALLLEIVSGLKVNSPPHLMRDFPNLVDYAWNLLEEGKSGDFMDTVLLKSCSLHQVSLCTHIALLCVQDSSGARPLMSVVVSMLDNEAMPVMTPKQPLYFIGRRHEAEEATEDSVNSAGLTMLVGR</sequence>
<protein>
    <recommendedName>
        <fullName evidence="2">non-specific serine/threonine protein kinase</fullName>
        <ecNumber evidence="2">2.7.11.1</ecNumber>
    </recommendedName>
</protein>
<keyword evidence="4" id="KW-0723">Serine/threonine-protein kinase</keyword>
<keyword evidence="6 17" id="KW-0732">Signal</keyword>
<dbReference type="Proteomes" id="UP000324705">
    <property type="component" value="Chromosome 2A"/>
</dbReference>
<dbReference type="InterPro" id="IPR008271">
    <property type="entry name" value="Ser/Thr_kinase_AS"/>
</dbReference>
<dbReference type="Pfam" id="PF07714">
    <property type="entry name" value="PK_Tyr_Ser-Thr"/>
    <property type="match status" value="1"/>
</dbReference>
<dbReference type="SUPFAM" id="SSF51110">
    <property type="entry name" value="alpha-D-mannose-specific plant lectins"/>
    <property type="match status" value="1"/>
</dbReference>
<dbReference type="GO" id="GO:0004674">
    <property type="term" value="F:protein serine/threonine kinase activity"/>
    <property type="evidence" value="ECO:0007669"/>
    <property type="project" value="UniProtKB-KW"/>
</dbReference>
<evidence type="ECO:0000259" key="19">
    <source>
        <dbReference type="PROSITE" id="PS50927"/>
    </source>
</evidence>
<evidence type="ECO:0000256" key="11">
    <source>
        <dbReference type="ARBA" id="ARBA00023170"/>
    </source>
</evidence>
<evidence type="ECO:0000256" key="2">
    <source>
        <dbReference type="ARBA" id="ARBA00012513"/>
    </source>
</evidence>
<dbReference type="CDD" id="cd14066">
    <property type="entry name" value="STKc_IRAK"/>
    <property type="match status" value="1"/>
</dbReference>
<evidence type="ECO:0000256" key="1">
    <source>
        <dbReference type="ARBA" id="ARBA00004251"/>
    </source>
</evidence>
<comment type="catalytic activity">
    <reaction evidence="13">
        <text>L-threonyl-[protein] + ATP = O-phospho-L-threonyl-[protein] + ADP + H(+)</text>
        <dbReference type="Rhea" id="RHEA:46608"/>
        <dbReference type="Rhea" id="RHEA-COMP:11060"/>
        <dbReference type="Rhea" id="RHEA-COMP:11605"/>
        <dbReference type="ChEBI" id="CHEBI:15378"/>
        <dbReference type="ChEBI" id="CHEBI:30013"/>
        <dbReference type="ChEBI" id="CHEBI:30616"/>
        <dbReference type="ChEBI" id="CHEBI:61977"/>
        <dbReference type="ChEBI" id="CHEBI:456216"/>
        <dbReference type="EC" id="2.7.11.1"/>
    </reaction>
</comment>
<feature type="binding site" evidence="15">
    <location>
        <position position="226"/>
    </location>
    <ligand>
        <name>ATP</name>
        <dbReference type="ChEBI" id="CHEBI:30616"/>
    </ligand>
</feature>
<evidence type="ECO:0000259" key="18">
    <source>
        <dbReference type="PROSITE" id="PS50011"/>
    </source>
</evidence>
<evidence type="ECO:0000256" key="16">
    <source>
        <dbReference type="SAM" id="Phobius"/>
    </source>
</evidence>
<evidence type="ECO:0000256" key="17">
    <source>
        <dbReference type="SAM" id="SignalP"/>
    </source>
</evidence>
<keyword evidence="12" id="KW-0325">Glycoprotein</keyword>
<dbReference type="InterPro" id="IPR017441">
    <property type="entry name" value="Protein_kinase_ATP_BS"/>
</dbReference>
<dbReference type="InterPro" id="IPR036426">
    <property type="entry name" value="Bulb-type_lectin_dom_sf"/>
</dbReference>
<dbReference type="GO" id="GO:0005524">
    <property type="term" value="F:ATP binding"/>
    <property type="evidence" value="ECO:0007669"/>
    <property type="project" value="UniProtKB-UniRule"/>
</dbReference>
<evidence type="ECO:0000313" key="21">
    <source>
        <dbReference type="Proteomes" id="UP000324705"/>
    </source>
</evidence>
<dbReference type="SMART" id="SM00220">
    <property type="entry name" value="S_TKc"/>
    <property type="match status" value="1"/>
</dbReference>
<evidence type="ECO:0000256" key="4">
    <source>
        <dbReference type="ARBA" id="ARBA00022527"/>
    </source>
</evidence>
<organism evidence="20 21">
    <name type="scientific">Triticum turgidum subsp. durum</name>
    <name type="common">Durum wheat</name>
    <name type="synonym">Triticum durum</name>
    <dbReference type="NCBI Taxonomy" id="4567"/>
    <lineage>
        <taxon>Eukaryota</taxon>
        <taxon>Viridiplantae</taxon>
        <taxon>Streptophyta</taxon>
        <taxon>Embryophyta</taxon>
        <taxon>Tracheophyta</taxon>
        <taxon>Spermatophyta</taxon>
        <taxon>Magnoliopsida</taxon>
        <taxon>Liliopsida</taxon>
        <taxon>Poales</taxon>
        <taxon>Poaceae</taxon>
        <taxon>BOP clade</taxon>
        <taxon>Pooideae</taxon>
        <taxon>Triticodae</taxon>
        <taxon>Triticeae</taxon>
        <taxon>Triticinae</taxon>
        <taxon>Triticum</taxon>
    </lineage>
</organism>
<dbReference type="PANTHER" id="PTHR27002">
    <property type="entry name" value="RECEPTOR-LIKE SERINE/THREONINE-PROTEIN KINASE SD1-8"/>
    <property type="match status" value="1"/>
</dbReference>
<keyword evidence="11" id="KW-0675">Receptor</keyword>
<feature type="chain" id="PRO_5040239871" description="non-specific serine/threonine protein kinase" evidence="17">
    <location>
        <begin position="21"/>
        <end position="512"/>
    </location>
</feature>
<feature type="domain" description="Protein kinase" evidence="18">
    <location>
        <begin position="198"/>
        <end position="478"/>
    </location>
</feature>
<feature type="domain" description="Bulb-type lectin" evidence="19">
    <location>
        <begin position="21"/>
        <end position="153"/>
    </location>
</feature>
<dbReference type="Gramene" id="TRITD2Av1G281690.5">
    <property type="protein sequence ID" value="TRITD2Av1G281690.5"/>
    <property type="gene ID" value="TRITD2Av1G281690"/>
</dbReference>
<name>A0A9R1REJ2_TRITD</name>
<evidence type="ECO:0000313" key="20">
    <source>
        <dbReference type="EMBL" id="VAH38394.1"/>
    </source>
</evidence>
<keyword evidence="21" id="KW-1185">Reference proteome</keyword>
<dbReference type="EMBL" id="LT934113">
    <property type="protein sequence ID" value="VAH38394.1"/>
    <property type="molecule type" value="Genomic_DNA"/>
</dbReference>
<evidence type="ECO:0000256" key="12">
    <source>
        <dbReference type="ARBA" id="ARBA00023180"/>
    </source>
</evidence>
<dbReference type="PROSITE" id="PS50927">
    <property type="entry name" value="BULB_LECTIN"/>
    <property type="match status" value="1"/>
</dbReference>
<comment type="catalytic activity">
    <reaction evidence="14">
        <text>L-seryl-[protein] + ATP = O-phospho-L-seryl-[protein] + ADP + H(+)</text>
        <dbReference type="Rhea" id="RHEA:17989"/>
        <dbReference type="Rhea" id="RHEA-COMP:9863"/>
        <dbReference type="Rhea" id="RHEA-COMP:11604"/>
        <dbReference type="ChEBI" id="CHEBI:15378"/>
        <dbReference type="ChEBI" id="CHEBI:29999"/>
        <dbReference type="ChEBI" id="CHEBI:30616"/>
        <dbReference type="ChEBI" id="CHEBI:83421"/>
        <dbReference type="ChEBI" id="CHEBI:456216"/>
        <dbReference type="EC" id="2.7.11.1"/>
    </reaction>
</comment>
<reference evidence="20 21" key="1">
    <citation type="submission" date="2017-09" db="EMBL/GenBank/DDBJ databases">
        <authorList>
            <consortium name="International Durum Wheat Genome Sequencing Consortium (IDWGSC)"/>
            <person name="Milanesi L."/>
        </authorList>
    </citation>
    <scope>NUCLEOTIDE SEQUENCE [LARGE SCALE GENOMIC DNA]</scope>
    <source>
        <strain evidence="21">cv. Svevo</strain>
    </source>
</reference>
<dbReference type="Gene3D" id="1.10.510.10">
    <property type="entry name" value="Transferase(Phosphotransferase) domain 1"/>
    <property type="match status" value="1"/>
</dbReference>
<dbReference type="PANTHER" id="PTHR27002:SF828">
    <property type="entry name" value="OS04G0633600 PROTEIN"/>
    <property type="match status" value="1"/>
</dbReference>
<keyword evidence="8" id="KW-0418">Kinase</keyword>
<dbReference type="SUPFAM" id="SSF56112">
    <property type="entry name" value="Protein kinase-like (PK-like)"/>
    <property type="match status" value="1"/>
</dbReference>
<keyword evidence="10" id="KW-1015">Disulfide bond</keyword>
<keyword evidence="16" id="KW-1133">Transmembrane helix</keyword>
<evidence type="ECO:0000256" key="15">
    <source>
        <dbReference type="PROSITE-ProRule" id="PRU10141"/>
    </source>
</evidence>
<dbReference type="GO" id="GO:0005886">
    <property type="term" value="C:plasma membrane"/>
    <property type="evidence" value="ECO:0007669"/>
    <property type="project" value="UniProtKB-SubCell"/>
</dbReference>
<evidence type="ECO:0000256" key="14">
    <source>
        <dbReference type="ARBA" id="ARBA00048679"/>
    </source>
</evidence>
<dbReference type="InterPro" id="IPR000719">
    <property type="entry name" value="Prot_kinase_dom"/>
</dbReference>